<feature type="non-terminal residue" evidence="2">
    <location>
        <position position="221"/>
    </location>
</feature>
<dbReference type="AlphaFoldDB" id="A0A1A8WEA4"/>
<feature type="compositionally biased region" description="Basic and acidic residues" evidence="1">
    <location>
        <begin position="169"/>
        <end position="181"/>
    </location>
</feature>
<proteinExistence type="predicted"/>
<gene>
    <name evidence="2" type="ORF">POVCU2_0055510</name>
</gene>
<reference evidence="3" key="1">
    <citation type="submission" date="2016-05" db="EMBL/GenBank/DDBJ databases">
        <authorList>
            <person name="Naeem Raeece"/>
        </authorList>
    </citation>
    <scope>NUCLEOTIDE SEQUENCE [LARGE SCALE GENOMIC DNA]</scope>
</reference>
<evidence type="ECO:0000313" key="3">
    <source>
        <dbReference type="Proteomes" id="UP000078560"/>
    </source>
</evidence>
<feature type="region of interest" description="Disordered" evidence="1">
    <location>
        <begin position="163"/>
        <end position="191"/>
    </location>
</feature>
<name>A0A1A8WEA4_PLAOA</name>
<sequence length="221" mass="25559">MHLILLISSISKNNATKIGSNKISEIDRQKKTHTNLMPHLTKFCDNTALNNLIENLICSEKSDNFLFKEKLSYKLLQMKNINKERKNANNAEVNQSLDCDAEEDDNMLEKFREYILSNHRKNNNENDTDNFKLDTANKLNLSTNLDDPFDEFDEDTQENLFEPIQSKGAESKEVSVDKNDENNQDDEENKNSFFLNIMKSKLGGTYSIFSKFGNKENIQDE</sequence>
<organism evidence="2 3">
    <name type="scientific">Plasmodium ovale curtisi</name>
    <dbReference type="NCBI Taxonomy" id="864141"/>
    <lineage>
        <taxon>Eukaryota</taxon>
        <taxon>Sar</taxon>
        <taxon>Alveolata</taxon>
        <taxon>Apicomplexa</taxon>
        <taxon>Aconoidasida</taxon>
        <taxon>Haemosporida</taxon>
        <taxon>Plasmodiidae</taxon>
        <taxon>Plasmodium</taxon>
        <taxon>Plasmodium (Plasmodium)</taxon>
    </lineage>
</organism>
<evidence type="ECO:0000313" key="2">
    <source>
        <dbReference type="EMBL" id="SBS89525.1"/>
    </source>
</evidence>
<dbReference type="Proteomes" id="UP000078560">
    <property type="component" value="Unassembled WGS sequence"/>
</dbReference>
<evidence type="ECO:0000256" key="1">
    <source>
        <dbReference type="SAM" id="MobiDB-lite"/>
    </source>
</evidence>
<accession>A0A1A8WEA4</accession>
<protein>
    <submittedName>
        <fullName evidence="2">Uncharacterized protein</fullName>
    </submittedName>
</protein>
<dbReference type="EMBL" id="FLQU01000749">
    <property type="protein sequence ID" value="SBS89525.1"/>
    <property type="molecule type" value="Genomic_DNA"/>
</dbReference>